<dbReference type="InterPro" id="IPR003443">
    <property type="entry name" value="IL-15/IL-21_fam"/>
</dbReference>
<protein>
    <recommendedName>
        <fullName evidence="7">Interleukin</fullName>
    </recommendedName>
</protein>
<dbReference type="GO" id="GO:0042119">
    <property type="term" value="P:neutrophil activation"/>
    <property type="evidence" value="ECO:0007669"/>
    <property type="project" value="TreeGrafter"/>
</dbReference>
<comment type="similarity">
    <text evidence="2 7">Belongs to the IL-15/IL-21 family.</text>
</comment>
<dbReference type="PANTHER" id="PTHR14356:SF3">
    <property type="entry name" value="INTERLEUKIN-15"/>
    <property type="match status" value="1"/>
</dbReference>
<dbReference type="GO" id="GO:0050778">
    <property type="term" value="P:positive regulation of immune response"/>
    <property type="evidence" value="ECO:0007669"/>
    <property type="project" value="TreeGrafter"/>
</dbReference>
<dbReference type="InterPro" id="IPR009079">
    <property type="entry name" value="4_helix_cytokine-like_core"/>
</dbReference>
<evidence type="ECO:0000256" key="5">
    <source>
        <dbReference type="ARBA" id="ARBA00022729"/>
    </source>
</evidence>
<evidence type="ECO:0000256" key="2">
    <source>
        <dbReference type="ARBA" id="ARBA00006050"/>
    </source>
</evidence>
<dbReference type="GO" id="GO:0042102">
    <property type="term" value="P:positive regulation of T cell proliferation"/>
    <property type="evidence" value="ECO:0007669"/>
    <property type="project" value="TreeGrafter"/>
</dbReference>
<keyword evidence="6" id="KW-1015">Disulfide bond</keyword>
<dbReference type="GO" id="GO:0005615">
    <property type="term" value="C:extracellular space"/>
    <property type="evidence" value="ECO:0007669"/>
    <property type="project" value="UniProtKB-KW"/>
</dbReference>
<evidence type="ECO:0000256" key="7">
    <source>
        <dbReference type="RuleBase" id="RU003453"/>
    </source>
</evidence>
<organism evidence="8 9">
    <name type="scientific">Sinocyclocheilus anshuiensis</name>
    <dbReference type="NCBI Taxonomy" id="1608454"/>
    <lineage>
        <taxon>Eukaryota</taxon>
        <taxon>Metazoa</taxon>
        <taxon>Chordata</taxon>
        <taxon>Craniata</taxon>
        <taxon>Vertebrata</taxon>
        <taxon>Euteleostomi</taxon>
        <taxon>Actinopterygii</taxon>
        <taxon>Neopterygii</taxon>
        <taxon>Teleostei</taxon>
        <taxon>Ostariophysi</taxon>
        <taxon>Cypriniformes</taxon>
        <taxon>Cyprinidae</taxon>
        <taxon>Cyprininae</taxon>
        <taxon>Sinocyclocheilus</taxon>
    </lineage>
</organism>
<proteinExistence type="inferred from homology"/>
<evidence type="ECO:0000256" key="4">
    <source>
        <dbReference type="ARBA" id="ARBA00022525"/>
    </source>
</evidence>
<evidence type="ECO:0000256" key="6">
    <source>
        <dbReference type="ARBA" id="ARBA00023157"/>
    </source>
</evidence>
<dbReference type="Proteomes" id="UP000472260">
    <property type="component" value="Unassembled WGS sequence"/>
</dbReference>
<evidence type="ECO:0000256" key="3">
    <source>
        <dbReference type="ARBA" id="ARBA00022514"/>
    </source>
</evidence>
<name>A0A671LAA4_9TELE</name>
<evidence type="ECO:0000313" key="9">
    <source>
        <dbReference type="Proteomes" id="UP000472260"/>
    </source>
</evidence>
<keyword evidence="9" id="KW-1185">Reference proteome</keyword>
<reference evidence="8" key="2">
    <citation type="submission" date="2025-09" db="UniProtKB">
        <authorList>
            <consortium name="Ensembl"/>
        </authorList>
    </citation>
    <scope>IDENTIFICATION</scope>
</reference>
<evidence type="ECO:0000256" key="1">
    <source>
        <dbReference type="ARBA" id="ARBA00004613"/>
    </source>
</evidence>
<keyword evidence="3 7" id="KW-0202">Cytokine</keyword>
<keyword evidence="5" id="KW-0732">Signal</keyword>
<dbReference type="Pfam" id="PF02372">
    <property type="entry name" value="IL15"/>
    <property type="match status" value="1"/>
</dbReference>
<dbReference type="GO" id="GO:0001819">
    <property type="term" value="P:positive regulation of cytokine production"/>
    <property type="evidence" value="ECO:0007669"/>
    <property type="project" value="TreeGrafter"/>
</dbReference>
<dbReference type="PANTHER" id="PTHR14356">
    <property type="entry name" value="INTERLEUKIN-15-RELATED"/>
    <property type="match status" value="1"/>
</dbReference>
<reference evidence="8" key="1">
    <citation type="submission" date="2025-08" db="UniProtKB">
        <authorList>
            <consortium name="Ensembl"/>
        </authorList>
    </citation>
    <scope>IDENTIFICATION</scope>
</reference>
<dbReference type="Gene3D" id="1.20.1250.70">
    <property type="entry name" value="Interleukin-15/Interleukin-21"/>
    <property type="match status" value="1"/>
</dbReference>
<keyword evidence="4" id="KW-0964">Secreted</keyword>
<sequence>MKESLLYLWDFCSTFVSIKGVCDLLQRTGRRCACNPWCFENHMECPLNSEVWNSILILSCLSALLPVAEGHKTQALQDLQDALQDNKTKLLFQVSITSEILMHCNCTFKFFDCFLMEMNVLLHDEDPTNENKHKPVIEKSLEVYNKNKCSERHPCELQGLAPSKKFLEKMTEFLEKQQTLCRQTSTITCD</sequence>
<dbReference type="SUPFAM" id="SSF47266">
    <property type="entry name" value="4-helical cytokines"/>
    <property type="match status" value="1"/>
</dbReference>
<dbReference type="GO" id="GO:0006955">
    <property type="term" value="P:immune response"/>
    <property type="evidence" value="ECO:0007669"/>
    <property type="project" value="InterPro"/>
</dbReference>
<accession>A0A671LAA4</accession>
<dbReference type="GO" id="GO:0005125">
    <property type="term" value="F:cytokine activity"/>
    <property type="evidence" value="ECO:0007669"/>
    <property type="project" value="UniProtKB-KW"/>
</dbReference>
<dbReference type="Ensembl" id="ENSSANT00000018171.1">
    <property type="protein sequence ID" value="ENSSANP00000017029.1"/>
    <property type="gene ID" value="ENSSANG00000008961.1"/>
</dbReference>
<evidence type="ECO:0000313" key="8">
    <source>
        <dbReference type="Ensembl" id="ENSSANP00000017029.1"/>
    </source>
</evidence>
<comment type="subcellular location">
    <subcellularLocation>
        <location evidence="1">Secreted</location>
    </subcellularLocation>
</comment>
<dbReference type="GO" id="GO:0005126">
    <property type="term" value="F:cytokine receptor binding"/>
    <property type="evidence" value="ECO:0007669"/>
    <property type="project" value="InterPro"/>
</dbReference>
<dbReference type="AlphaFoldDB" id="A0A671LAA4"/>